<keyword evidence="5" id="KW-0804">Transcription</keyword>
<dbReference type="InterPro" id="IPR004839">
    <property type="entry name" value="Aminotransferase_I/II_large"/>
</dbReference>
<evidence type="ECO:0000256" key="5">
    <source>
        <dbReference type="ARBA" id="ARBA00023163"/>
    </source>
</evidence>
<organism evidence="7 8">
    <name type="scientific">Agrobacterium tumefaciens</name>
    <dbReference type="NCBI Taxonomy" id="358"/>
    <lineage>
        <taxon>Bacteria</taxon>
        <taxon>Pseudomonadati</taxon>
        <taxon>Pseudomonadota</taxon>
        <taxon>Alphaproteobacteria</taxon>
        <taxon>Hyphomicrobiales</taxon>
        <taxon>Rhizobiaceae</taxon>
        <taxon>Rhizobium/Agrobacterium group</taxon>
        <taxon>Agrobacterium</taxon>
        <taxon>Agrobacterium tumefaciens complex</taxon>
    </lineage>
</organism>
<dbReference type="Gene3D" id="3.40.640.10">
    <property type="entry name" value="Type I PLP-dependent aspartate aminotransferase-like (Major domain)"/>
    <property type="match status" value="1"/>
</dbReference>
<dbReference type="Pfam" id="PF00392">
    <property type="entry name" value="GntR"/>
    <property type="match status" value="1"/>
</dbReference>
<dbReference type="PROSITE" id="PS50949">
    <property type="entry name" value="HTH_GNTR"/>
    <property type="match status" value="1"/>
</dbReference>
<comment type="caution">
    <text evidence="7">The sequence shown here is derived from an EMBL/GenBank/DDBJ whole genome shotgun (WGS) entry which is preliminary data.</text>
</comment>
<dbReference type="PANTHER" id="PTHR46577">
    <property type="entry name" value="HTH-TYPE TRANSCRIPTIONAL REGULATORY PROTEIN GABR"/>
    <property type="match status" value="1"/>
</dbReference>
<dbReference type="GO" id="GO:0003677">
    <property type="term" value="F:DNA binding"/>
    <property type="evidence" value="ECO:0007669"/>
    <property type="project" value="UniProtKB-KW"/>
</dbReference>
<feature type="domain" description="HTH gntR-type" evidence="6">
    <location>
        <begin position="17"/>
        <end position="85"/>
    </location>
</feature>
<dbReference type="InterPro" id="IPR000524">
    <property type="entry name" value="Tscrpt_reg_HTH_GntR"/>
</dbReference>
<evidence type="ECO:0000256" key="4">
    <source>
        <dbReference type="ARBA" id="ARBA00023125"/>
    </source>
</evidence>
<evidence type="ECO:0000313" key="7">
    <source>
        <dbReference type="EMBL" id="OAE49094.1"/>
    </source>
</evidence>
<dbReference type="SUPFAM" id="SSF46785">
    <property type="entry name" value="Winged helix' DNA-binding domain"/>
    <property type="match status" value="1"/>
</dbReference>
<dbReference type="CDD" id="cd07377">
    <property type="entry name" value="WHTH_GntR"/>
    <property type="match status" value="1"/>
</dbReference>
<sequence length="479" mass="52383">MGKGTVLALEVVPNEREPIFLALARTIIAEIERGRLAPGEPLPGTRSMAKSLGFNRNTVDAAYQELLTQGWLKSTPSRGTYVSRILPDSRSAPLVPRASEKNIYGLASHRASIRFSDGVPDARLAPTVALGQAFRRAVTSPVFTSEDNYGDPRGNPFLREALAFYLKDDRGLNVSADHIFITRGSQMALFLAATAIGSFRVAVEDPGYPLAWAAFRASGVEVVGVPVDHEGIDVDALEELARADSRLKAIYITPHRQYPTTVALGPTRRVRLLDIARKYRLAVIEDDYDNEYRFEGSPTLPLASQCQGDLTFVYVGSLSKLISPGIRIGFAVASPKVLRRMADFREAVDRQGDIALEQALADLIADGTVRRHARKACHIYHHRRDKLASLLKDQLVDYADFDIPSGGLAIWLKIRPGISAETWAASAMRVGLSLLPGVKFSMDINRAPEALRLGFGPLNDAELERGVALLRASLPPEHG</sequence>
<dbReference type="InterPro" id="IPR015424">
    <property type="entry name" value="PyrdxlP-dep_Trfase"/>
</dbReference>
<dbReference type="AlphaFoldDB" id="A0A176XGV2"/>
<keyword evidence="2" id="KW-0663">Pyridoxal phosphate</keyword>
<dbReference type="SMART" id="SM00345">
    <property type="entry name" value="HTH_GNTR"/>
    <property type="match status" value="1"/>
</dbReference>
<evidence type="ECO:0000256" key="1">
    <source>
        <dbReference type="ARBA" id="ARBA00005384"/>
    </source>
</evidence>
<dbReference type="InterPro" id="IPR036388">
    <property type="entry name" value="WH-like_DNA-bd_sf"/>
</dbReference>
<dbReference type="CDD" id="cd00609">
    <property type="entry name" value="AAT_like"/>
    <property type="match status" value="1"/>
</dbReference>
<comment type="similarity">
    <text evidence="1">In the C-terminal section; belongs to the class-I pyridoxal-phosphate-dependent aminotransferase family.</text>
</comment>
<dbReference type="InterPro" id="IPR036390">
    <property type="entry name" value="WH_DNA-bd_sf"/>
</dbReference>
<evidence type="ECO:0000259" key="6">
    <source>
        <dbReference type="PROSITE" id="PS50949"/>
    </source>
</evidence>
<dbReference type="SUPFAM" id="SSF53383">
    <property type="entry name" value="PLP-dependent transferases"/>
    <property type="match status" value="1"/>
</dbReference>
<keyword evidence="4" id="KW-0238">DNA-binding</keyword>
<accession>A0A176XGV2</accession>
<dbReference type="Gene3D" id="1.10.10.10">
    <property type="entry name" value="Winged helix-like DNA-binding domain superfamily/Winged helix DNA-binding domain"/>
    <property type="match status" value="1"/>
</dbReference>
<evidence type="ECO:0000256" key="2">
    <source>
        <dbReference type="ARBA" id="ARBA00022898"/>
    </source>
</evidence>
<dbReference type="InterPro" id="IPR015421">
    <property type="entry name" value="PyrdxlP-dep_Trfase_major"/>
</dbReference>
<dbReference type="Proteomes" id="UP000077098">
    <property type="component" value="Unassembled WGS sequence"/>
</dbReference>
<evidence type="ECO:0000256" key="3">
    <source>
        <dbReference type="ARBA" id="ARBA00023015"/>
    </source>
</evidence>
<dbReference type="EMBL" id="LXPS01000003">
    <property type="protein sequence ID" value="OAE49094.1"/>
    <property type="molecule type" value="Genomic_DNA"/>
</dbReference>
<dbReference type="PANTHER" id="PTHR46577:SF1">
    <property type="entry name" value="HTH-TYPE TRANSCRIPTIONAL REGULATORY PROTEIN GABR"/>
    <property type="match status" value="1"/>
</dbReference>
<reference evidence="7 8" key="1">
    <citation type="submission" date="2016-05" db="EMBL/GenBank/DDBJ databases">
        <authorList>
            <person name="Lavstsen T."/>
            <person name="Jespersen J.S."/>
        </authorList>
    </citation>
    <scope>NUCLEOTIDE SEQUENCE [LARGE SCALE GENOMIC DNA]</scope>
    <source>
        <strain evidence="7 8">KCJ1736</strain>
    </source>
</reference>
<dbReference type="GO" id="GO:0030170">
    <property type="term" value="F:pyridoxal phosphate binding"/>
    <property type="evidence" value="ECO:0007669"/>
    <property type="project" value="InterPro"/>
</dbReference>
<dbReference type="RefSeq" id="WP_063947263.1">
    <property type="nucleotide sequence ID" value="NZ_LXPS01000003.1"/>
</dbReference>
<dbReference type="GO" id="GO:0003700">
    <property type="term" value="F:DNA-binding transcription factor activity"/>
    <property type="evidence" value="ECO:0007669"/>
    <property type="project" value="InterPro"/>
</dbReference>
<keyword evidence="3" id="KW-0805">Transcription regulation</keyword>
<proteinExistence type="inferred from homology"/>
<dbReference type="InterPro" id="IPR051446">
    <property type="entry name" value="HTH_trans_reg/aminotransferase"/>
</dbReference>
<dbReference type="Pfam" id="PF00155">
    <property type="entry name" value="Aminotran_1_2"/>
    <property type="match status" value="1"/>
</dbReference>
<evidence type="ECO:0000313" key="8">
    <source>
        <dbReference type="Proteomes" id="UP000077098"/>
    </source>
</evidence>
<name>A0A176XGV2_AGRTU</name>
<protein>
    <submittedName>
        <fullName evidence="7">GntR family transcriptional regulator</fullName>
    </submittedName>
</protein>
<gene>
    <name evidence="7" type="ORF">A7J57_00205</name>
</gene>